<reference evidence="3 4" key="1">
    <citation type="submission" date="2018-07" db="EMBL/GenBank/DDBJ databases">
        <title>Dyadobacter roseus sp. nov., isolated from rose rhizosphere soil.</title>
        <authorList>
            <person name="Chen L."/>
        </authorList>
    </citation>
    <scope>NUCLEOTIDE SEQUENCE [LARGE SCALE GENOMIC DNA]</scope>
    <source>
        <strain evidence="3 4">RS19</strain>
    </source>
</reference>
<evidence type="ECO:0000259" key="1">
    <source>
        <dbReference type="Pfam" id="PF01548"/>
    </source>
</evidence>
<gene>
    <name evidence="3" type="ORF">DSL64_28780</name>
</gene>
<dbReference type="EMBL" id="QNUL01000059">
    <property type="protein sequence ID" value="REA54792.1"/>
    <property type="molecule type" value="Genomic_DNA"/>
</dbReference>
<accession>A0A3D8Y212</accession>
<dbReference type="RefSeq" id="WP_115834429.1">
    <property type="nucleotide sequence ID" value="NZ_QNUL01000059.1"/>
</dbReference>
<dbReference type="Pfam" id="PF01548">
    <property type="entry name" value="DEDD_Tnp_IS110"/>
    <property type="match status" value="1"/>
</dbReference>
<dbReference type="AlphaFoldDB" id="A0A3D8Y212"/>
<dbReference type="GO" id="GO:0003677">
    <property type="term" value="F:DNA binding"/>
    <property type="evidence" value="ECO:0007669"/>
    <property type="project" value="InterPro"/>
</dbReference>
<dbReference type="GO" id="GO:0006313">
    <property type="term" value="P:DNA transposition"/>
    <property type="evidence" value="ECO:0007669"/>
    <property type="project" value="InterPro"/>
</dbReference>
<feature type="domain" description="Transposase IS110-like N-terminal" evidence="1">
    <location>
        <begin position="23"/>
        <end position="169"/>
    </location>
</feature>
<evidence type="ECO:0000313" key="4">
    <source>
        <dbReference type="Proteomes" id="UP000256373"/>
    </source>
</evidence>
<dbReference type="InterPro" id="IPR003346">
    <property type="entry name" value="Transposase_20"/>
</dbReference>
<evidence type="ECO:0000313" key="3">
    <source>
        <dbReference type="EMBL" id="REA54792.1"/>
    </source>
</evidence>
<keyword evidence="4" id="KW-1185">Reference proteome</keyword>
<dbReference type="PANTHER" id="PTHR33055:SF13">
    <property type="entry name" value="TRANSPOSASE"/>
    <property type="match status" value="1"/>
</dbReference>
<dbReference type="InterPro" id="IPR047650">
    <property type="entry name" value="Transpos_IS110"/>
</dbReference>
<feature type="domain" description="Transposase IS116/IS110/IS902 C-terminal" evidence="2">
    <location>
        <begin position="238"/>
        <end position="323"/>
    </location>
</feature>
<dbReference type="GO" id="GO:0004803">
    <property type="term" value="F:transposase activity"/>
    <property type="evidence" value="ECO:0007669"/>
    <property type="project" value="InterPro"/>
</dbReference>
<dbReference type="OrthoDB" id="964423at2"/>
<evidence type="ECO:0000259" key="2">
    <source>
        <dbReference type="Pfam" id="PF02371"/>
    </source>
</evidence>
<dbReference type="PANTHER" id="PTHR33055">
    <property type="entry name" value="TRANSPOSASE FOR INSERTION SEQUENCE ELEMENT IS1111A"/>
    <property type="match status" value="1"/>
</dbReference>
<sequence>MESEFTKNRTGRQLDFTGDAIYVGIDVHKKQWNVSIMGEYKEHKTFVQPPDAVVLGNYLRDHFPNATYYSVYEAGFSGFWAHEALTQEGIINKVVNASDVPTTDKEKRQKSDTVDSRKLCRCLRDDSLTGIYVPSRQQQEDRNAVRLRKKLVRDIARCKNRIKGLLNYYGISVPDDMGEGYWPKRFIKWLSELNFDQDSGKFTMSIILGELISIQKLKKELDRQLVLMAKQKYEDQVKLLRSIPGIGLIGSLTFLTELGNVKRFKSFDQLCSYVGLVPNVYSSGETEHVGHMTKRKNIYLQPLLIQCAWQAVGKDPALMKAYQDWCKVMKANKAIIRIARKLLSRIRFVLVNQKEYTLRTL</sequence>
<comment type="caution">
    <text evidence="3">The sequence shown here is derived from an EMBL/GenBank/DDBJ whole genome shotgun (WGS) entry which is preliminary data.</text>
</comment>
<dbReference type="Proteomes" id="UP000256373">
    <property type="component" value="Unassembled WGS sequence"/>
</dbReference>
<dbReference type="Pfam" id="PF02371">
    <property type="entry name" value="Transposase_20"/>
    <property type="match status" value="1"/>
</dbReference>
<name>A0A3D8Y212_9BACT</name>
<dbReference type="NCBIfam" id="NF033542">
    <property type="entry name" value="transpos_IS110"/>
    <property type="match status" value="1"/>
</dbReference>
<dbReference type="InterPro" id="IPR002525">
    <property type="entry name" value="Transp_IS110-like_N"/>
</dbReference>
<organism evidence="3 4">
    <name type="scientific">Dyadobacter luteus</name>
    <dbReference type="NCBI Taxonomy" id="2259619"/>
    <lineage>
        <taxon>Bacteria</taxon>
        <taxon>Pseudomonadati</taxon>
        <taxon>Bacteroidota</taxon>
        <taxon>Cytophagia</taxon>
        <taxon>Cytophagales</taxon>
        <taxon>Spirosomataceae</taxon>
        <taxon>Dyadobacter</taxon>
    </lineage>
</organism>
<protein>
    <submittedName>
        <fullName evidence="3">IS110 family transposase</fullName>
    </submittedName>
</protein>
<proteinExistence type="predicted"/>